<dbReference type="PANTHER" id="PTHR24347">
    <property type="entry name" value="SERINE/THREONINE-PROTEIN KINASE"/>
    <property type="match status" value="1"/>
</dbReference>
<protein>
    <recommendedName>
        <fullName evidence="5">Protein kinase domain-containing protein</fullName>
    </recommendedName>
</protein>
<dbReference type="STRING" id="930991.A0A0D0DK77"/>
<dbReference type="Gene3D" id="1.10.510.10">
    <property type="entry name" value="Transferase(Phosphotransferase) domain 1"/>
    <property type="match status" value="1"/>
</dbReference>
<dbReference type="InterPro" id="IPR000719">
    <property type="entry name" value="Prot_kinase_dom"/>
</dbReference>
<dbReference type="InterPro" id="IPR017441">
    <property type="entry name" value="Protein_kinase_ATP_BS"/>
</dbReference>
<sequence>MGANQSQQKEGKEQGKTKRSPTLSTVFGKPSSRLNLMGKRSPQPPATPVTPQTNHVVELPVEEHTASPVTPVAELEDWPETAEQDQGAQDAILMPAQPATVPCQYRTGRTLGSGTYAIVKEAIHIKTGEYYACKVINKKLMEGREHMVRNEIAVLKRISSGHQNIVTLHDYFETAHNLYLCFDLCTGGELFDSICARGQYTEADAAELVRTIFGAVKYIHDCGIVHRDLKPENLLFRSKPENSSEIMIADFGLSRVMPDSKLSMLTEVCGTPGYMAPEIFKKTGHGKPVDVWAMGVITYFLLAGYTPFDRDTQKQEMEAIIAGDYRFEPAEYWSNVSPTALGFVSTCLTVDPDARPTAVQMLEHSWLTAEVPHFVEAADGQPTNLLPHVRKAFDARRTFRKAVFSMMAMKRMSTLAHHFSPEQQKLNDDVFQFKQESELEVLENMNVIHHHNADTEEETEKPTIEVTSVHKGSTVAGFGPSSEQNASVAPSEGSKDSKDVTEKLASVSLAASAKKVFKRITRAGK</sequence>
<feature type="region of interest" description="Disordered" evidence="4">
    <location>
        <begin position="473"/>
        <end position="501"/>
    </location>
</feature>
<reference evidence="7" key="2">
    <citation type="submission" date="2015-01" db="EMBL/GenBank/DDBJ databases">
        <title>Evolutionary Origins and Diversification of the Mycorrhizal Mutualists.</title>
        <authorList>
            <consortium name="DOE Joint Genome Institute"/>
            <consortium name="Mycorrhizal Genomics Consortium"/>
            <person name="Kohler A."/>
            <person name="Kuo A."/>
            <person name="Nagy L.G."/>
            <person name="Floudas D."/>
            <person name="Copeland A."/>
            <person name="Barry K.W."/>
            <person name="Cichocki N."/>
            <person name="Veneault-Fourrey C."/>
            <person name="LaButti K."/>
            <person name="Lindquist E.A."/>
            <person name="Lipzen A."/>
            <person name="Lundell T."/>
            <person name="Morin E."/>
            <person name="Murat C."/>
            <person name="Riley R."/>
            <person name="Ohm R."/>
            <person name="Sun H."/>
            <person name="Tunlid A."/>
            <person name="Henrissat B."/>
            <person name="Grigoriev I.V."/>
            <person name="Hibbett D.S."/>
            <person name="Martin F."/>
        </authorList>
    </citation>
    <scope>NUCLEOTIDE SEQUENCE [LARGE SCALE GENOMIC DNA]</scope>
    <source>
        <strain evidence="7">Ve08.2h10</strain>
    </source>
</reference>
<keyword evidence="2 3" id="KW-0067">ATP-binding</keyword>
<evidence type="ECO:0000256" key="3">
    <source>
        <dbReference type="PROSITE-ProRule" id="PRU10141"/>
    </source>
</evidence>
<dbReference type="HOGENOM" id="CLU_000288_63_0_1"/>
<dbReference type="Pfam" id="PF00069">
    <property type="entry name" value="Pkinase"/>
    <property type="match status" value="1"/>
</dbReference>
<dbReference type="SMART" id="SM00220">
    <property type="entry name" value="S_TKc"/>
    <property type="match status" value="1"/>
</dbReference>
<dbReference type="PROSITE" id="PS00108">
    <property type="entry name" value="PROTEIN_KINASE_ST"/>
    <property type="match status" value="1"/>
</dbReference>
<evidence type="ECO:0000313" key="6">
    <source>
        <dbReference type="EMBL" id="KIK98877.1"/>
    </source>
</evidence>
<dbReference type="GO" id="GO:0005524">
    <property type="term" value="F:ATP binding"/>
    <property type="evidence" value="ECO:0007669"/>
    <property type="project" value="UniProtKB-UniRule"/>
</dbReference>
<dbReference type="AlphaFoldDB" id="A0A0D0DK77"/>
<dbReference type="PROSITE" id="PS50011">
    <property type="entry name" value="PROTEIN_KINASE_DOM"/>
    <property type="match status" value="1"/>
</dbReference>
<proteinExistence type="predicted"/>
<feature type="region of interest" description="Disordered" evidence="4">
    <location>
        <begin position="1"/>
        <end position="52"/>
    </location>
</feature>
<evidence type="ECO:0000313" key="7">
    <source>
        <dbReference type="Proteomes" id="UP000054538"/>
    </source>
</evidence>
<gene>
    <name evidence="6" type="ORF">PAXRUDRAFT_823375</name>
</gene>
<accession>A0A0D0DK77</accession>
<dbReference type="EMBL" id="KN824877">
    <property type="protein sequence ID" value="KIK98877.1"/>
    <property type="molecule type" value="Genomic_DNA"/>
</dbReference>
<dbReference type="InterPro" id="IPR011009">
    <property type="entry name" value="Kinase-like_dom_sf"/>
</dbReference>
<dbReference type="InterPro" id="IPR008271">
    <property type="entry name" value="Ser/Thr_kinase_AS"/>
</dbReference>
<feature type="binding site" evidence="3">
    <location>
        <position position="134"/>
    </location>
    <ligand>
        <name>ATP</name>
        <dbReference type="ChEBI" id="CHEBI:30616"/>
    </ligand>
</feature>
<evidence type="ECO:0000256" key="4">
    <source>
        <dbReference type="SAM" id="MobiDB-lite"/>
    </source>
</evidence>
<dbReference type="GO" id="GO:0004672">
    <property type="term" value="F:protein kinase activity"/>
    <property type="evidence" value="ECO:0007669"/>
    <property type="project" value="InterPro"/>
</dbReference>
<evidence type="ECO:0000256" key="2">
    <source>
        <dbReference type="ARBA" id="ARBA00022840"/>
    </source>
</evidence>
<dbReference type="SUPFAM" id="SSF56112">
    <property type="entry name" value="Protein kinase-like (PK-like)"/>
    <property type="match status" value="1"/>
</dbReference>
<evidence type="ECO:0000259" key="5">
    <source>
        <dbReference type="PROSITE" id="PS50011"/>
    </source>
</evidence>
<dbReference type="OrthoDB" id="40902at2759"/>
<dbReference type="FunFam" id="3.30.200.20:FF:000153">
    <property type="entry name" value="Calcium/calmodulin-dependent protein kinase type I"/>
    <property type="match status" value="1"/>
</dbReference>
<dbReference type="PROSITE" id="PS00107">
    <property type="entry name" value="PROTEIN_KINASE_ATP"/>
    <property type="match status" value="1"/>
</dbReference>
<dbReference type="Proteomes" id="UP000054538">
    <property type="component" value="Unassembled WGS sequence"/>
</dbReference>
<reference evidence="6 7" key="1">
    <citation type="submission" date="2014-04" db="EMBL/GenBank/DDBJ databases">
        <authorList>
            <consortium name="DOE Joint Genome Institute"/>
            <person name="Kuo A."/>
            <person name="Kohler A."/>
            <person name="Jargeat P."/>
            <person name="Nagy L.G."/>
            <person name="Floudas D."/>
            <person name="Copeland A."/>
            <person name="Barry K.W."/>
            <person name="Cichocki N."/>
            <person name="Veneault-Fourrey C."/>
            <person name="LaButti K."/>
            <person name="Lindquist E.A."/>
            <person name="Lipzen A."/>
            <person name="Lundell T."/>
            <person name="Morin E."/>
            <person name="Murat C."/>
            <person name="Sun H."/>
            <person name="Tunlid A."/>
            <person name="Henrissat B."/>
            <person name="Grigoriev I.V."/>
            <person name="Hibbett D.S."/>
            <person name="Martin F."/>
            <person name="Nordberg H.P."/>
            <person name="Cantor M.N."/>
            <person name="Hua S.X."/>
        </authorList>
    </citation>
    <scope>NUCLEOTIDE SEQUENCE [LARGE SCALE GENOMIC DNA]</scope>
    <source>
        <strain evidence="6 7">Ve08.2h10</strain>
    </source>
</reference>
<evidence type="ECO:0000256" key="1">
    <source>
        <dbReference type="ARBA" id="ARBA00022741"/>
    </source>
</evidence>
<organism evidence="6 7">
    <name type="scientific">Paxillus rubicundulus Ve08.2h10</name>
    <dbReference type="NCBI Taxonomy" id="930991"/>
    <lineage>
        <taxon>Eukaryota</taxon>
        <taxon>Fungi</taxon>
        <taxon>Dikarya</taxon>
        <taxon>Basidiomycota</taxon>
        <taxon>Agaricomycotina</taxon>
        <taxon>Agaricomycetes</taxon>
        <taxon>Agaricomycetidae</taxon>
        <taxon>Boletales</taxon>
        <taxon>Paxilineae</taxon>
        <taxon>Paxillaceae</taxon>
        <taxon>Paxillus</taxon>
    </lineage>
</organism>
<feature type="domain" description="Protein kinase" evidence="5">
    <location>
        <begin position="105"/>
        <end position="367"/>
    </location>
</feature>
<dbReference type="InParanoid" id="A0A0D0DK77"/>
<dbReference type="CDD" id="cd05117">
    <property type="entry name" value="STKc_CAMK"/>
    <property type="match status" value="1"/>
</dbReference>
<dbReference type="FunCoup" id="A0A0D0DK77">
    <property type="interactions" value="195"/>
</dbReference>
<dbReference type="Gene3D" id="3.30.200.20">
    <property type="entry name" value="Phosphorylase Kinase, domain 1"/>
    <property type="match status" value="1"/>
</dbReference>
<name>A0A0D0DK77_9AGAM</name>
<dbReference type="FunFam" id="1.10.510.10:FF:000571">
    <property type="entry name" value="Maternal embryonic leucine zipper kinase"/>
    <property type="match status" value="1"/>
</dbReference>
<keyword evidence="7" id="KW-1185">Reference proteome</keyword>
<keyword evidence="1 3" id="KW-0547">Nucleotide-binding</keyword>